<keyword evidence="2" id="KW-1185">Reference proteome</keyword>
<dbReference type="Proteomes" id="UP001151760">
    <property type="component" value="Unassembled WGS sequence"/>
</dbReference>
<organism evidence="1 2">
    <name type="scientific">Tanacetum coccineum</name>
    <dbReference type="NCBI Taxonomy" id="301880"/>
    <lineage>
        <taxon>Eukaryota</taxon>
        <taxon>Viridiplantae</taxon>
        <taxon>Streptophyta</taxon>
        <taxon>Embryophyta</taxon>
        <taxon>Tracheophyta</taxon>
        <taxon>Spermatophyta</taxon>
        <taxon>Magnoliopsida</taxon>
        <taxon>eudicotyledons</taxon>
        <taxon>Gunneridae</taxon>
        <taxon>Pentapetalae</taxon>
        <taxon>asterids</taxon>
        <taxon>campanulids</taxon>
        <taxon>Asterales</taxon>
        <taxon>Asteraceae</taxon>
        <taxon>Asteroideae</taxon>
        <taxon>Anthemideae</taxon>
        <taxon>Anthemidinae</taxon>
        <taxon>Tanacetum</taxon>
    </lineage>
</organism>
<proteinExistence type="predicted"/>
<gene>
    <name evidence="1" type="ORF">Tco_0861563</name>
</gene>
<evidence type="ECO:0000313" key="2">
    <source>
        <dbReference type="Proteomes" id="UP001151760"/>
    </source>
</evidence>
<protein>
    <recommendedName>
        <fullName evidence="3">Retrovirus-related Pol polyprotein from transposon TNT 1-94</fullName>
    </recommendedName>
</protein>
<sequence length="275" mass="30289">MVKNKGLVAEAYEWDEEEVSSDDNEIVKVKVLMALDDDENIVFGKKSVRNGEWVKISMRKVHTLLDMEDNDDRKYFLDYLILPAESQVNTTDPLVAVTDSSATKYDSADESSVCNIPIPPLEKLAAEALKGVTINEPPSAPAKDKSLASKSNLAPAGKLKNVKTEIDLPLAIPLLLGRPFLRTSRAFIDVYGKEITLSGNPTSTDPIIATSFPSLTPYEGGDFILEEIENYLSNGSIPPGIDDDDFDPEGDICLIEKFLNNDPFQLPPMDLKQVK</sequence>
<comment type="caution">
    <text evidence="1">The sequence shown here is derived from an EMBL/GenBank/DDBJ whole genome shotgun (WGS) entry which is preliminary data.</text>
</comment>
<reference evidence="1" key="1">
    <citation type="journal article" date="2022" name="Int. J. Mol. Sci.">
        <title>Draft Genome of Tanacetum Coccineum: Genomic Comparison of Closely Related Tanacetum-Family Plants.</title>
        <authorList>
            <person name="Yamashiro T."/>
            <person name="Shiraishi A."/>
            <person name="Nakayama K."/>
            <person name="Satake H."/>
        </authorList>
    </citation>
    <scope>NUCLEOTIDE SEQUENCE</scope>
</reference>
<accession>A0ABQ5BLF8</accession>
<name>A0ABQ5BLF8_9ASTR</name>
<reference evidence="1" key="2">
    <citation type="submission" date="2022-01" db="EMBL/GenBank/DDBJ databases">
        <authorList>
            <person name="Yamashiro T."/>
            <person name="Shiraishi A."/>
            <person name="Satake H."/>
            <person name="Nakayama K."/>
        </authorList>
    </citation>
    <scope>NUCLEOTIDE SEQUENCE</scope>
</reference>
<dbReference type="EMBL" id="BQNB010013320">
    <property type="protein sequence ID" value="GJT14521.1"/>
    <property type="molecule type" value="Genomic_DNA"/>
</dbReference>
<evidence type="ECO:0000313" key="1">
    <source>
        <dbReference type="EMBL" id="GJT14521.1"/>
    </source>
</evidence>
<evidence type="ECO:0008006" key="3">
    <source>
        <dbReference type="Google" id="ProtNLM"/>
    </source>
</evidence>